<sequence length="1087" mass="125285">MHDMIRDAALSIAHKEKNVFTMRNGKVDNWLELEQCSSISICNSDIIDEFPNAINCPQLKFFRIDSDGPFLEIPEHFFEGMKKLRVLILSGFHMSNVRCLIKCLSNLRMLCLERCILDANLSIIEELKKLRIVSFSGSKIQNFPSKLGCLDRLQSLDISNCYIERMDLPFKSKLTFLEELYMRKSSINFPLEGEKSYGQKLLFSELKYLHKLKVVDLSIPCAAFFPNNLFFDNLSDYKIVIGDINVPSGGDFKMPNKYEPVRSLALQLDTNNIHSLKGIKLLFKIVQNLLLGEINGVKNDIYELNLDGFPYLKHLCITNNSSIDYLFKSMDSAPPVDVFPNLESLCLYKLWKIKMICFGPVPYASFTKLKIIKIKMCANLKNVISFYMVKFLFSLETIHVSDCDSLEEIVEILEKSDKVELPKLRSLTLQSLPPSFASLYSRVKGHMTPPLFGELAFVFPKLEEIYLNEMSMLIDIWQVEMSVDSFCSLISIHIEKCKKLNKIFPSHIEGWYESLENLKVVDCPLVKVIFEIKDSQQRDTSGGIDINLQSVFLDELPMLKQVWSIDPNGILNFKKLQSINVSYCNKLRNVFSVFMAKDVQKIEHIAVTYCDRMVEIIACEDGLEANNEPLVFSKLTNIKLCCLENMKCFCMGRHAIKCPKLTKLTMVYCEKLEILHTIRSQSTNEEISVFSIPKKVFFSNLEYMEIGFEEANNWLRSDTDNYIMYRLKELIIFGNNNDKEIHLYQFLYRMPNLEKLSLSWLTPSANITEQQGLETVLQLKELVISWSNIRDIGFEGNPVLRRLELLSLESCSNLTILDPSRVSLTYLTYLEVKDCAGLKNLMASSTAKSLVQLKTMKVINCQKIKEIVIGEEDKVIEILFSKLITIELGNLKGLTSFCGHKNCIFKFPSLEILIVRGCLMMETFSKNLASAPKLENIFAVEGDGEAKWQWEHDLNATIQKVFNDKASFKYLEYLNLSDYPRLIEQLWLPACPMLQNSFGNLKRLRAWSCNSLRQVIPSHLLACFENLEELEVYNCSETEVIFNITDEMREQQRKTLGIIRLKRLNLWNLPKLEHVWDKDPEGIIDLR</sequence>
<dbReference type="Proteomes" id="UP001603857">
    <property type="component" value="Unassembled WGS sequence"/>
</dbReference>
<dbReference type="PANTHER" id="PTHR33463">
    <property type="entry name" value="NB-ARC DOMAIN-CONTAINING PROTEIN-RELATED"/>
    <property type="match status" value="1"/>
</dbReference>
<dbReference type="SUPFAM" id="SSF52047">
    <property type="entry name" value="RNI-like"/>
    <property type="match status" value="1"/>
</dbReference>
<keyword evidence="4" id="KW-1185">Reference proteome</keyword>
<feature type="domain" description="Disease resistance protein At4g27190-like leucine-rich repeats" evidence="2">
    <location>
        <begin position="720"/>
        <end position="862"/>
    </location>
</feature>
<feature type="domain" description="Disease resistance protein At4g27190-like leucine-rich repeats" evidence="2">
    <location>
        <begin position="352"/>
        <end position="433"/>
    </location>
</feature>
<dbReference type="InterPro" id="IPR050905">
    <property type="entry name" value="Plant_NBS-LRR"/>
</dbReference>
<reference evidence="3 4" key="1">
    <citation type="submission" date="2024-08" db="EMBL/GenBank/DDBJ databases">
        <title>Insights into the chromosomal genome structure of Flemingia macrophylla.</title>
        <authorList>
            <person name="Ding Y."/>
            <person name="Zhao Y."/>
            <person name="Bi W."/>
            <person name="Wu M."/>
            <person name="Zhao G."/>
            <person name="Gong Y."/>
            <person name="Li W."/>
            <person name="Zhang P."/>
        </authorList>
    </citation>
    <scope>NUCLEOTIDE SEQUENCE [LARGE SCALE GENOMIC DNA]</scope>
    <source>
        <strain evidence="3">DYQJB</strain>
        <tissue evidence="3">Leaf</tissue>
    </source>
</reference>
<evidence type="ECO:0000313" key="4">
    <source>
        <dbReference type="Proteomes" id="UP001603857"/>
    </source>
</evidence>
<evidence type="ECO:0000313" key="3">
    <source>
        <dbReference type="EMBL" id="KAL2336041.1"/>
    </source>
</evidence>
<evidence type="ECO:0000259" key="2">
    <source>
        <dbReference type="Pfam" id="PF23247"/>
    </source>
</evidence>
<dbReference type="EMBL" id="JBGMDY010000004">
    <property type="protein sequence ID" value="KAL2336041.1"/>
    <property type="molecule type" value="Genomic_DNA"/>
</dbReference>
<dbReference type="InterPro" id="IPR057135">
    <property type="entry name" value="At4g27190-like_LRR"/>
</dbReference>
<name>A0ABD1MJP9_9FABA</name>
<feature type="domain" description="Disease resistance protein At4g27190-like leucine-rich repeats" evidence="2">
    <location>
        <begin position="971"/>
        <end position="1086"/>
    </location>
</feature>
<proteinExistence type="predicted"/>
<gene>
    <name evidence="3" type="ORF">Fmac_010487</name>
</gene>
<dbReference type="SUPFAM" id="SSF52058">
    <property type="entry name" value="L domain-like"/>
    <property type="match status" value="2"/>
</dbReference>
<accession>A0ABD1MJP9</accession>
<keyword evidence="1" id="KW-0611">Plant defense</keyword>
<organism evidence="3 4">
    <name type="scientific">Flemingia macrophylla</name>
    <dbReference type="NCBI Taxonomy" id="520843"/>
    <lineage>
        <taxon>Eukaryota</taxon>
        <taxon>Viridiplantae</taxon>
        <taxon>Streptophyta</taxon>
        <taxon>Embryophyta</taxon>
        <taxon>Tracheophyta</taxon>
        <taxon>Spermatophyta</taxon>
        <taxon>Magnoliopsida</taxon>
        <taxon>eudicotyledons</taxon>
        <taxon>Gunneridae</taxon>
        <taxon>Pentapetalae</taxon>
        <taxon>rosids</taxon>
        <taxon>fabids</taxon>
        <taxon>Fabales</taxon>
        <taxon>Fabaceae</taxon>
        <taxon>Papilionoideae</taxon>
        <taxon>50 kb inversion clade</taxon>
        <taxon>NPAAA clade</taxon>
        <taxon>indigoferoid/millettioid clade</taxon>
        <taxon>Phaseoleae</taxon>
        <taxon>Flemingia</taxon>
    </lineage>
</organism>
<dbReference type="PANTHER" id="PTHR33463:SF196">
    <property type="entry name" value="NB-ARC DOMAIN DISEASE RESISTANCE PROTEIN"/>
    <property type="match status" value="1"/>
</dbReference>
<dbReference type="InterPro" id="IPR032675">
    <property type="entry name" value="LRR_dom_sf"/>
</dbReference>
<protein>
    <recommendedName>
        <fullName evidence="2">Disease resistance protein At4g27190-like leucine-rich repeats domain-containing protein</fullName>
    </recommendedName>
</protein>
<comment type="caution">
    <text evidence="3">The sequence shown here is derived from an EMBL/GenBank/DDBJ whole genome shotgun (WGS) entry which is preliminary data.</text>
</comment>
<dbReference type="Pfam" id="PF23247">
    <property type="entry name" value="LRR_RPS2"/>
    <property type="match status" value="4"/>
</dbReference>
<feature type="domain" description="Disease resistance protein At4g27190-like leucine-rich repeats" evidence="2">
    <location>
        <begin position="462"/>
        <end position="611"/>
    </location>
</feature>
<evidence type="ECO:0000256" key="1">
    <source>
        <dbReference type="ARBA" id="ARBA00022821"/>
    </source>
</evidence>
<dbReference type="AlphaFoldDB" id="A0ABD1MJP9"/>
<dbReference type="Gene3D" id="3.80.10.10">
    <property type="entry name" value="Ribonuclease Inhibitor"/>
    <property type="match status" value="5"/>
</dbReference>